<reference evidence="6 7" key="1">
    <citation type="submission" date="2015-01" db="EMBL/GenBank/DDBJ databases">
        <title>The Genome Sequence of Exophiala oligosperma CBS72588.</title>
        <authorList>
            <consortium name="The Broad Institute Genomics Platform"/>
            <person name="Cuomo C."/>
            <person name="de Hoog S."/>
            <person name="Gorbushina A."/>
            <person name="Stielow B."/>
            <person name="Teixiera M."/>
            <person name="Abouelleil A."/>
            <person name="Chapman S.B."/>
            <person name="Priest M."/>
            <person name="Young S.K."/>
            <person name="Wortman J."/>
            <person name="Nusbaum C."/>
            <person name="Birren B."/>
        </authorList>
    </citation>
    <scope>NUCLEOTIDE SEQUENCE [LARGE SCALE GENOMIC DNA]</scope>
    <source>
        <strain evidence="6 7">CBS 72588</strain>
    </source>
</reference>
<feature type="region of interest" description="Disordered" evidence="5">
    <location>
        <begin position="329"/>
        <end position="439"/>
    </location>
</feature>
<keyword evidence="4" id="KW-0539">Nucleus</keyword>
<dbReference type="PANTHER" id="PTHR13408:SF0">
    <property type="entry name" value="DNA-DIRECTED RNA POLYMERASE III SUBUNIT RPC4"/>
    <property type="match status" value="1"/>
</dbReference>
<evidence type="ECO:0000256" key="3">
    <source>
        <dbReference type="ARBA" id="ARBA00023163"/>
    </source>
</evidence>
<dbReference type="STRING" id="215243.A0A0D2DX94"/>
<keyword evidence="2" id="KW-0240">DNA-directed RNA polymerase</keyword>
<evidence type="ECO:0000256" key="2">
    <source>
        <dbReference type="ARBA" id="ARBA00022478"/>
    </source>
</evidence>
<feature type="compositionally biased region" description="Low complexity" evidence="5">
    <location>
        <begin position="369"/>
        <end position="381"/>
    </location>
</feature>
<dbReference type="Pfam" id="PF05132">
    <property type="entry name" value="RNA_pol_Rpc4"/>
    <property type="match status" value="1"/>
</dbReference>
<dbReference type="HOGENOM" id="CLU_467695_0_0_1"/>
<name>A0A0D2DX94_9EURO</name>
<accession>A0A0D2DX94</accession>
<feature type="compositionally biased region" description="Basic and acidic residues" evidence="5">
    <location>
        <begin position="226"/>
        <end position="254"/>
    </location>
</feature>
<feature type="compositionally biased region" description="Basic and acidic residues" evidence="5">
    <location>
        <begin position="30"/>
        <end position="54"/>
    </location>
</feature>
<dbReference type="GeneID" id="27359409"/>
<feature type="compositionally biased region" description="Gly residues" evidence="5">
    <location>
        <begin position="62"/>
        <end position="75"/>
    </location>
</feature>
<dbReference type="GO" id="GO:0005666">
    <property type="term" value="C:RNA polymerase III complex"/>
    <property type="evidence" value="ECO:0007669"/>
    <property type="project" value="InterPro"/>
</dbReference>
<feature type="compositionally biased region" description="Acidic residues" evidence="5">
    <location>
        <begin position="255"/>
        <end position="273"/>
    </location>
</feature>
<dbReference type="EMBL" id="KN847338">
    <property type="protein sequence ID" value="KIW40104.1"/>
    <property type="molecule type" value="Genomic_DNA"/>
</dbReference>
<dbReference type="OrthoDB" id="5836119at2759"/>
<proteinExistence type="predicted"/>
<feature type="compositionally biased region" description="Low complexity" evidence="5">
    <location>
        <begin position="1"/>
        <end position="16"/>
    </location>
</feature>
<evidence type="ECO:0008006" key="8">
    <source>
        <dbReference type="Google" id="ProtNLM"/>
    </source>
</evidence>
<feature type="region of interest" description="Disordered" evidence="5">
    <location>
        <begin position="1"/>
        <end position="306"/>
    </location>
</feature>
<evidence type="ECO:0000256" key="1">
    <source>
        <dbReference type="ARBA" id="ARBA00004123"/>
    </source>
</evidence>
<sequence length="552" mass="59280">MSDPKASTSKPSASTSGPRPKPRAGIQRKSKAEREAFAREEAERQKARLAEAERNAAAAARGGRGGRAGRGGRGGASTADHGRDHPVGGNSVFGASTGLRPQTNRHNEPEGYSERLEGQSTIKPDESGVQGTEEGTSSRGGGGGGGGGLGGGRGATKEQQYYETISDDEPPENRRPIEDIATITLSSDEDGSDADDEEPLDSRRKGKQKAESKPERSNFELRPILPRKDPDPDAKKKREAEKKSRGSARKKLESDIQEADADDTAGDAMDIDEPVLVKEQPSSPEMRRRGLKKPGGRAREAKFANETIEERAERLRMMGDVQRLRRVFKQVGVKSESPAVGVAGREDSKQTDQSDDTGNEDKSDPKGELFLFQLPPLTPFLVDSAGIETEPEVKKEPGATDGPATTSNNPPPDDGDQAKKEANDDDVVPSPRPKLQIPGTLTATEPTRLPAGLVGKLRLHKSGKVSLDWGGADMEVRYGTKVDFLQDVVMVERRHKNKPEVGETDGSGVGDGGVDGLGEKQETDGGLDGTAYTLGHVRQKMVCIPDWTRLYD</sequence>
<gene>
    <name evidence="6" type="ORF">PV06_07335</name>
</gene>
<dbReference type="GO" id="GO:0003677">
    <property type="term" value="F:DNA binding"/>
    <property type="evidence" value="ECO:0007669"/>
    <property type="project" value="InterPro"/>
</dbReference>
<dbReference type="Proteomes" id="UP000053342">
    <property type="component" value="Unassembled WGS sequence"/>
</dbReference>
<feature type="compositionally biased region" description="Gly residues" evidence="5">
    <location>
        <begin position="138"/>
        <end position="154"/>
    </location>
</feature>
<protein>
    <recommendedName>
        <fullName evidence="8">DNA-directed RNA polymerase III subunit RPC4</fullName>
    </recommendedName>
</protein>
<evidence type="ECO:0000256" key="5">
    <source>
        <dbReference type="SAM" id="MobiDB-lite"/>
    </source>
</evidence>
<feature type="compositionally biased region" description="Basic and acidic residues" evidence="5">
    <location>
        <begin position="200"/>
        <end position="219"/>
    </location>
</feature>
<dbReference type="AlphaFoldDB" id="A0A0D2DX94"/>
<keyword evidence="3" id="KW-0804">Transcription</keyword>
<dbReference type="RefSeq" id="XP_016260320.1">
    <property type="nucleotide sequence ID" value="XM_016408566.1"/>
</dbReference>
<feature type="region of interest" description="Disordered" evidence="5">
    <location>
        <begin position="497"/>
        <end position="530"/>
    </location>
</feature>
<organism evidence="6 7">
    <name type="scientific">Exophiala oligosperma</name>
    <dbReference type="NCBI Taxonomy" id="215243"/>
    <lineage>
        <taxon>Eukaryota</taxon>
        <taxon>Fungi</taxon>
        <taxon>Dikarya</taxon>
        <taxon>Ascomycota</taxon>
        <taxon>Pezizomycotina</taxon>
        <taxon>Eurotiomycetes</taxon>
        <taxon>Chaetothyriomycetidae</taxon>
        <taxon>Chaetothyriales</taxon>
        <taxon>Herpotrichiellaceae</taxon>
        <taxon>Exophiala</taxon>
    </lineage>
</organism>
<feature type="compositionally biased region" description="Basic residues" evidence="5">
    <location>
        <begin position="20"/>
        <end position="29"/>
    </location>
</feature>
<dbReference type="InterPro" id="IPR007811">
    <property type="entry name" value="RPC4"/>
</dbReference>
<comment type="subcellular location">
    <subcellularLocation>
        <location evidence="1">Nucleus</location>
    </subcellularLocation>
</comment>
<feature type="compositionally biased region" description="Basic and acidic residues" evidence="5">
    <location>
        <begin position="105"/>
        <end position="117"/>
    </location>
</feature>
<evidence type="ECO:0000313" key="6">
    <source>
        <dbReference type="EMBL" id="KIW40104.1"/>
    </source>
</evidence>
<keyword evidence="7" id="KW-1185">Reference proteome</keyword>
<feature type="compositionally biased region" description="Basic and acidic residues" evidence="5">
    <location>
        <begin position="297"/>
        <end position="306"/>
    </location>
</feature>
<feature type="compositionally biased region" description="Acidic residues" evidence="5">
    <location>
        <begin position="187"/>
        <end position="199"/>
    </location>
</feature>
<evidence type="ECO:0000256" key="4">
    <source>
        <dbReference type="ARBA" id="ARBA00023242"/>
    </source>
</evidence>
<dbReference type="VEuPathDB" id="FungiDB:PV06_07335"/>
<dbReference type="PANTHER" id="PTHR13408">
    <property type="entry name" value="DNA-DIRECTED RNA POLYMERASE III"/>
    <property type="match status" value="1"/>
</dbReference>
<feature type="compositionally biased region" description="Gly residues" evidence="5">
    <location>
        <begin position="505"/>
        <end position="516"/>
    </location>
</feature>
<evidence type="ECO:0000313" key="7">
    <source>
        <dbReference type="Proteomes" id="UP000053342"/>
    </source>
</evidence>
<dbReference type="GO" id="GO:0042797">
    <property type="term" value="P:tRNA transcription by RNA polymerase III"/>
    <property type="evidence" value="ECO:0007669"/>
    <property type="project" value="TreeGrafter"/>
</dbReference>